<dbReference type="InterPro" id="IPR036549">
    <property type="entry name" value="CX6/COA6-like_sf"/>
</dbReference>
<dbReference type="OrthoDB" id="1107506at2759"/>
<keyword evidence="3" id="KW-1015">Disulfide bond</keyword>
<keyword evidence="2" id="KW-0496">Mitochondrion</keyword>
<comment type="caution">
    <text evidence="5">The sequence shown here is derived from an EMBL/GenBank/DDBJ whole genome shotgun (WGS) entry which is preliminary data.</text>
</comment>
<dbReference type="InterPro" id="IPR003213">
    <property type="entry name" value="Cyt_c_oxidase_su6B"/>
</dbReference>
<name>A0A2U1KLX5_ARTAN</name>
<evidence type="ECO:0000256" key="1">
    <source>
        <dbReference type="ARBA" id="ARBA00004173"/>
    </source>
</evidence>
<dbReference type="SUPFAM" id="SSF47694">
    <property type="entry name" value="Cytochrome c oxidase subunit h"/>
    <property type="match status" value="1"/>
</dbReference>
<comment type="subcellular location">
    <subcellularLocation>
        <location evidence="1">Mitochondrion</location>
    </subcellularLocation>
</comment>
<dbReference type="Pfam" id="PF02297">
    <property type="entry name" value="COX6B"/>
    <property type="match status" value="1"/>
</dbReference>
<evidence type="ECO:0000313" key="6">
    <source>
        <dbReference type="Proteomes" id="UP000245207"/>
    </source>
</evidence>
<gene>
    <name evidence="5" type="ORF">CTI12_AA587900</name>
</gene>
<dbReference type="Gene3D" id="1.10.10.140">
    <property type="entry name" value="Cytochrome c oxidase, subunit VIb"/>
    <property type="match status" value="1"/>
</dbReference>
<accession>A0A2U1KLX5</accession>
<organism evidence="5 6">
    <name type="scientific">Artemisia annua</name>
    <name type="common">Sweet wormwood</name>
    <dbReference type="NCBI Taxonomy" id="35608"/>
    <lineage>
        <taxon>Eukaryota</taxon>
        <taxon>Viridiplantae</taxon>
        <taxon>Streptophyta</taxon>
        <taxon>Embryophyta</taxon>
        <taxon>Tracheophyta</taxon>
        <taxon>Spermatophyta</taxon>
        <taxon>Magnoliopsida</taxon>
        <taxon>eudicotyledons</taxon>
        <taxon>Gunneridae</taxon>
        <taxon>Pentapetalae</taxon>
        <taxon>asterids</taxon>
        <taxon>campanulids</taxon>
        <taxon>Asterales</taxon>
        <taxon>Asteraceae</taxon>
        <taxon>Asteroideae</taxon>
        <taxon>Anthemideae</taxon>
        <taxon>Artemisiinae</taxon>
        <taxon>Artemisia</taxon>
    </lineage>
</organism>
<dbReference type="PANTHER" id="PTHR46281">
    <property type="entry name" value="CYTOCHROME C OXIDASE SUBUNIT 6B"/>
    <property type="match status" value="1"/>
</dbReference>
<protein>
    <submittedName>
        <fullName evidence="5">Cytochrome c oxidase, subunit Vib family protein</fullName>
    </submittedName>
</protein>
<reference evidence="5 6" key="1">
    <citation type="journal article" date="2018" name="Mol. Plant">
        <title>The genome of Artemisia annua provides insight into the evolution of Asteraceae family and artemisinin biosynthesis.</title>
        <authorList>
            <person name="Shen Q."/>
            <person name="Zhang L."/>
            <person name="Liao Z."/>
            <person name="Wang S."/>
            <person name="Yan T."/>
            <person name="Shi P."/>
            <person name="Liu M."/>
            <person name="Fu X."/>
            <person name="Pan Q."/>
            <person name="Wang Y."/>
            <person name="Lv Z."/>
            <person name="Lu X."/>
            <person name="Zhang F."/>
            <person name="Jiang W."/>
            <person name="Ma Y."/>
            <person name="Chen M."/>
            <person name="Hao X."/>
            <person name="Li L."/>
            <person name="Tang Y."/>
            <person name="Lv G."/>
            <person name="Zhou Y."/>
            <person name="Sun X."/>
            <person name="Brodelius P.E."/>
            <person name="Rose J.K.C."/>
            <person name="Tang K."/>
        </authorList>
    </citation>
    <scope>NUCLEOTIDE SEQUENCE [LARGE SCALE GENOMIC DNA]</scope>
    <source>
        <strain evidence="6">cv. Huhao1</strain>
        <tissue evidence="5">Leaf</tissue>
    </source>
</reference>
<dbReference type="PROSITE" id="PS51808">
    <property type="entry name" value="CHCH"/>
    <property type="match status" value="1"/>
</dbReference>
<dbReference type="STRING" id="35608.A0A2U1KLX5"/>
<feature type="compositionally biased region" description="Basic and acidic residues" evidence="4">
    <location>
        <begin position="1"/>
        <end position="18"/>
    </location>
</feature>
<feature type="compositionally biased region" description="Basic and acidic residues" evidence="4">
    <location>
        <begin position="48"/>
        <end position="58"/>
    </location>
</feature>
<proteinExistence type="predicted"/>
<evidence type="ECO:0000256" key="3">
    <source>
        <dbReference type="ARBA" id="ARBA00023157"/>
    </source>
</evidence>
<sequence>MASIMDPHDKMRSKDLSKVAKGQQAARPQHEPGSTVSAPPPPSSTTTPEEKQNEQEAKTRHCYSCYVEYLKCTKQKGEQASECKKLADNYRSTCPPQWIKKWDEEKKHGIIHNHA</sequence>
<feature type="region of interest" description="Disordered" evidence="4">
    <location>
        <begin position="1"/>
        <end position="58"/>
    </location>
</feature>
<evidence type="ECO:0000256" key="4">
    <source>
        <dbReference type="SAM" id="MobiDB-lite"/>
    </source>
</evidence>
<evidence type="ECO:0000256" key="2">
    <source>
        <dbReference type="ARBA" id="ARBA00023128"/>
    </source>
</evidence>
<dbReference type="PANTHER" id="PTHR46281:SF31">
    <property type="entry name" value="CYTOCHROME C OXIDASE SUBUNIT"/>
    <property type="match status" value="1"/>
</dbReference>
<dbReference type="InterPro" id="IPR048280">
    <property type="entry name" value="COX6B-like"/>
</dbReference>
<evidence type="ECO:0000313" key="5">
    <source>
        <dbReference type="EMBL" id="PWA37701.1"/>
    </source>
</evidence>
<dbReference type="Proteomes" id="UP000245207">
    <property type="component" value="Unassembled WGS sequence"/>
</dbReference>
<dbReference type="GO" id="GO:0045277">
    <property type="term" value="C:respiratory chain complex IV"/>
    <property type="evidence" value="ECO:0007669"/>
    <property type="project" value="InterPro"/>
</dbReference>
<dbReference type="EMBL" id="PKPP01016455">
    <property type="protein sequence ID" value="PWA37701.1"/>
    <property type="molecule type" value="Genomic_DNA"/>
</dbReference>
<keyword evidence="6" id="KW-1185">Reference proteome</keyword>
<dbReference type="GO" id="GO:0005739">
    <property type="term" value="C:mitochondrion"/>
    <property type="evidence" value="ECO:0007669"/>
    <property type="project" value="UniProtKB-SubCell"/>
</dbReference>
<dbReference type="AlphaFoldDB" id="A0A2U1KLX5"/>